<evidence type="ECO:0000256" key="6">
    <source>
        <dbReference type="SAM" id="SignalP"/>
    </source>
</evidence>
<keyword evidence="4 6" id="KW-0732">Signal</keyword>
<evidence type="ECO:0000313" key="9">
    <source>
        <dbReference type="Proteomes" id="UP000277858"/>
    </source>
</evidence>
<comment type="subcellular location">
    <subcellularLocation>
        <location evidence="1">Cell envelope</location>
    </subcellularLocation>
</comment>
<gene>
    <name evidence="8" type="primary">yfiY</name>
    <name evidence="8" type="ORF">NCTC13652_02057</name>
</gene>
<dbReference type="Proteomes" id="UP000277858">
    <property type="component" value="Chromosome"/>
</dbReference>
<dbReference type="EMBL" id="LR134473">
    <property type="protein sequence ID" value="VEI03843.1"/>
    <property type="molecule type" value="Genomic_DNA"/>
</dbReference>
<dbReference type="InterPro" id="IPR002491">
    <property type="entry name" value="ABC_transptr_periplasmic_BD"/>
</dbReference>
<organism evidence="8 9">
    <name type="scientific">Acidipropionibacterium jensenii</name>
    <dbReference type="NCBI Taxonomy" id="1749"/>
    <lineage>
        <taxon>Bacteria</taxon>
        <taxon>Bacillati</taxon>
        <taxon>Actinomycetota</taxon>
        <taxon>Actinomycetes</taxon>
        <taxon>Propionibacteriales</taxon>
        <taxon>Propionibacteriaceae</taxon>
        <taxon>Acidipropionibacterium</taxon>
    </lineage>
</organism>
<dbReference type="STRING" id="1122997.GCA_000425285_00265"/>
<dbReference type="PROSITE" id="PS51257">
    <property type="entry name" value="PROKAR_LIPOPROTEIN"/>
    <property type="match status" value="1"/>
</dbReference>
<evidence type="ECO:0000256" key="2">
    <source>
        <dbReference type="ARBA" id="ARBA00008814"/>
    </source>
</evidence>
<evidence type="ECO:0000256" key="1">
    <source>
        <dbReference type="ARBA" id="ARBA00004196"/>
    </source>
</evidence>
<reference evidence="8 9" key="1">
    <citation type="submission" date="2018-12" db="EMBL/GenBank/DDBJ databases">
        <authorList>
            <consortium name="Pathogen Informatics"/>
        </authorList>
    </citation>
    <scope>NUCLEOTIDE SEQUENCE [LARGE SCALE GENOMIC DNA]</scope>
    <source>
        <strain evidence="8 9">NCTC13652</strain>
    </source>
</reference>
<dbReference type="GO" id="GO:1901678">
    <property type="term" value="P:iron coordination entity transport"/>
    <property type="evidence" value="ECO:0007669"/>
    <property type="project" value="UniProtKB-ARBA"/>
</dbReference>
<proteinExistence type="inferred from homology"/>
<dbReference type="Gene3D" id="3.40.50.1980">
    <property type="entry name" value="Nitrogenase molybdenum iron protein domain"/>
    <property type="match status" value="2"/>
</dbReference>
<dbReference type="Pfam" id="PF01497">
    <property type="entry name" value="Peripla_BP_2"/>
    <property type="match status" value="1"/>
</dbReference>
<comment type="similarity">
    <text evidence="2">Belongs to the bacterial solute-binding protein 8 family.</text>
</comment>
<protein>
    <submittedName>
        <fullName evidence="8">Probable siderophore-binding lipoprotein yfiY</fullName>
    </submittedName>
</protein>
<dbReference type="CDD" id="cd01146">
    <property type="entry name" value="FhuD"/>
    <property type="match status" value="1"/>
</dbReference>
<keyword evidence="9" id="KW-1185">Reference proteome</keyword>
<dbReference type="InterPro" id="IPR051313">
    <property type="entry name" value="Bact_iron-sidero_bind"/>
</dbReference>
<sequence>MSHRSPLTTPLSRRHILSTALGGTALLALSACGATDSSSGSSASPSGSPASGTAPTDSFPVSITHAWGSTTIPKAPTRIATTGWSGEDAVLSLGVLPVGMPRANYGQVDKNGMLAWTARAVTKLGGTGDKLPKVYDETDSINTEAISDTEPDLILGISSGVTKEQYATLSEIAPTIPYTSKIPWGATWRDVMRVTAKAMGRTSAGEKVIADCERTMVSAIAKYKGLKGRSAAVMWFDPKKLSTLTIYTTGDARPAYLTDLGFTTPASVAKQSQGAAFYKEISAENADVYSDVDIIVSYGDPKTLLPLLQKDPLISRIPAVKRGSVAVIEDNSELASAVSPSVLSIPSQVGPYAAALARAAEKLS</sequence>
<dbReference type="InterPro" id="IPR006311">
    <property type="entry name" value="TAT_signal"/>
</dbReference>
<keyword evidence="8" id="KW-0449">Lipoprotein</keyword>
<feature type="chain" id="PRO_5039280355" evidence="6">
    <location>
        <begin position="34"/>
        <end position="364"/>
    </location>
</feature>
<feature type="domain" description="Fe/B12 periplasmic-binding" evidence="7">
    <location>
        <begin position="78"/>
        <end position="360"/>
    </location>
</feature>
<evidence type="ECO:0000259" key="7">
    <source>
        <dbReference type="PROSITE" id="PS50983"/>
    </source>
</evidence>
<accession>A0A448P0W2</accession>
<dbReference type="PANTHER" id="PTHR30532">
    <property type="entry name" value="IRON III DICITRATE-BINDING PERIPLASMIC PROTEIN"/>
    <property type="match status" value="1"/>
</dbReference>
<dbReference type="RefSeq" id="WP_126412761.1">
    <property type="nucleotide sequence ID" value="NZ_LR134473.1"/>
</dbReference>
<evidence type="ECO:0000256" key="3">
    <source>
        <dbReference type="ARBA" id="ARBA00022448"/>
    </source>
</evidence>
<evidence type="ECO:0000256" key="4">
    <source>
        <dbReference type="ARBA" id="ARBA00022729"/>
    </source>
</evidence>
<evidence type="ECO:0000256" key="5">
    <source>
        <dbReference type="SAM" id="MobiDB-lite"/>
    </source>
</evidence>
<feature type="region of interest" description="Disordered" evidence="5">
    <location>
        <begin position="37"/>
        <end position="59"/>
    </location>
</feature>
<dbReference type="GO" id="GO:0030288">
    <property type="term" value="C:outer membrane-bounded periplasmic space"/>
    <property type="evidence" value="ECO:0007669"/>
    <property type="project" value="TreeGrafter"/>
</dbReference>
<feature type="compositionally biased region" description="Low complexity" evidence="5">
    <location>
        <begin position="37"/>
        <end position="56"/>
    </location>
</feature>
<evidence type="ECO:0000313" key="8">
    <source>
        <dbReference type="EMBL" id="VEI03843.1"/>
    </source>
</evidence>
<name>A0A448P0W2_9ACTN</name>
<dbReference type="PANTHER" id="PTHR30532:SF24">
    <property type="entry name" value="FERRIC ENTEROBACTIN-BINDING PERIPLASMIC PROTEIN FEPB"/>
    <property type="match status" value="1"/>
</dbReference>
<dbReference type="OrthoDB" id="1846031at2"/>
<dbReference type="PROSITE" id="PS50983">
    <property type="entry name" value="FE_B12_PBP"/>
    <property type="match status" value="1"/>
</dbReference>
<dbReference type="AlphaFoldDB" id="A0A448P0W2"/>
<keyword evidence="3" id="KW-0813">Transport</keyword>
<feature type="signal peptide" evidence="6">
    <location>
        <begin position="1"/>
        <end position="33"/>
    </location>
</feature>
<dbReference type="SUPFAM" id="SSF53807">
    <property type="entry name" value="Helical backbone' metal receptor"/>
    <property type="match status" value="1"/>
</dbReference>
<dbReference type="PROSITE" id="PS51318">
    <property type="entry name" value="TAT"/>
    <property type="match status" value="1"/>
</dbReference>